<evidence type="ECO:0000313" key="1">
    <source>
        <dbReference type="EMBL" id="MEK0254188.1"/>
    </source>
</evidence>
<dbReference type="EMBL" id="JBBMLE010000161">
    <property type="protein sequence ID" value="MEK0254188.1"/>
    <property type="molecule type" value="Genomic_DNA"/>
</dbReference>
<gene>
    <name evidence="1" type="ORF">WM018_17415</name>
</gene>
<evidence type="ECO:0000313" key="2">
    <source>
        <dbReference type="Proteomes" id="UP001498501"/>
    </source>
</evidence>
<accession>A0ABU8ZKR6</accession>
<keyword evidence="2" id="KW-1185">Reference proteome</keyword>
<proteinExistence type="predicted"/>
<protein>
    <submittedName>
        <fullName evidence="1">Uncharacterized protein</fullName>
    </submittedName>
</protein>
<dbReference type="RefSeq" id="WP_340475808.1">
    <property type="nucleotide sequence ID" value="NZ_JBBMLE010000161.1"/>
</dbReference>
<comment type="caution">
    <text evidence="1">The sequence shown here is derived from an EMBL/GenBank/DDBJ whole genome shotgun (WGS) entry which is preliminary data.</text>
</comment>
<sequence>MKIKKLDRLEAAASNTKDQIHSKDSGTEKIKQFTLNMVKELGAAFKENVGNTQYCSIIFSAVKDGSSEDLKINYEYIPSKSGPAEKFFKGVANIRTGALKELTFIKSHELIKIKFADDLTYEYRVTGGNIKKLFDLD</sequence>
<name>A0ABU8ZKR6_ACIJU</name>
<reference evidence="1 2" key="1">
    <citation type="submission" date="2024-03" db="EMBL/GenBank/DDBJ databases">
        <title>Cross-transmission of Acinetobacter junii carrying blaOXA-58 in a neonatal intensive care unit.</title>
        <authorList>
            <person name="Bour M."/>
            <person name="Potron A."/>
            <person name="Lecointe D."/>
        </authorList>
    </citation>
    <scope>NUCLEOTIDE SEQUENCE [LARGE SCALE GENOMIC DNA]</scope>
    <source>
        <strain evidence="1 2">21A3096 case 1</strain>
    </source>
</reference>
<dbReference type="Proteomes" id="UP001498501">
    <property type="component" value="Unassembled WGS sequence"/>
</dbReference>
<organism evidence="1 2">
    <name type="scientific">Acinetobacter junii</name>
    <dbReference type="NCBI Taxonomy" id="40215"/>
    <lineage>
        <taxon>Bacteria</taxon>
        <taxon>Pseudomonadati</taxon>
        <taxon>Pseudomonadota</taxon>
        <taxon>Gammaproteobacteria</taxon>
        <taxon>Moraxellales</taxon>
        <taxon>Moraxellaceae</taxon>
        <taxon>Acinetobacter</taxon>
    </lineage>
</organism>